<proteinExistence type="predicted"/>
<name>A0ABX3NBB6_9FLAO</name>
<evidence type="ECO:0000313" key="3">
    <source>
        <dbReference type="Proteomes" id="UP000190016"/>
    </source>
</evidence>
<dbReference type="Proteomes" id="UP000190016">
    <property type="component" value="Unassembled WGS sequence"/>
</dbReference>
<reference evidence="2 3" key="1">
    <citation type="submission" date="2016-07" db="EMBL/GenBank/DDBJ databases">
        <title>Revisiting the Taxonomy of the Elizabethkingia Genus based on Whole-Genome Sequencing, Optical Mapping, and MALDI-TOF.</title>
        <authorList>
            <person name="Nicholson A.C."/>
        </authorList>
    </citation>
    <scope>NUCLEOTIDE SEQUENCE [LARGE SCALE GENOMIC DNA]</scope>
    <source>
        <strain evidence="2 3">C1558</strain>
    </source>
</reference>
<accession>A0ABX3NBB6</accession>
<dbReference type="NCBIfam" id="TIGR02145">
    <property type="entry name" value="Fib_succ_major"/>
    <property type="match status" value="1"/>
</dbReference>
<evidence type="ECO:0000313" key="2">
    <source>
        <dbReference type="EMBL" id="OPB89316.1"/>
    </source>
</evidence>
<evidence type="ECO:0000259" key="1">
    <source>
        <dbReference type="Pfam" id="PF09603"/>
    </source>
</evidence>
<keyword evidence="3" id="KW-1185">Reference proteome</keyword>
<dbReference type="InterPro" id="IPR011871">
    <property type="entry name" value="Fib_succ_major"/>
</dbReference>
<dbReference type="Pfam" id="PF09603">
    <property type="entry name" value="Fib_succ_major"/>
    <property type="match status" value="1"/>
</dbReference>
<feature type="domain" description="Fibrobacter succinogenes major paralogous" evidence="1">
    <location>
        <begin position="336"/>
        <end position="544"/>
    </location>
</feature>
<comment type="caution">
    <text evidence="2">The sequence shown here is derived from an EMBL/GenBank/DDBJ whole genome shotgun (WGS) entry which is preliminary data.</text>
</comment>
<gene>
    <name evidence="2" type="ORF">BB021_05700</name>
</gene>
<protein>
    <recommendedName>
        <fullName evidence="1">Fibrobacter succinogenes major paralogous domain-containing protein</fullName>
    </recommendedName>
</protein>
<sequence>MISCRNTNGILESNKGEAIVKIALKGSDFRDNKNLGSQAGIKSVGIQSKNEQKEEISFKGNDDYKLVATLTPVNTTDAVAQASSKVSSVAATKTNPLDSGVKYKVVVYDSNGKYIKEQDYTSGQSGSDITGLNGGETYTFIVYSVGSKTDLPAVTYSDSTNKTLPTAILDNVSGDNDLMYFSKVVEVSGDSVNYLDITLKHKFSQITTILDTVPTTYFVTNINGVTIAPHNSTAKIQLSDGSTTVKGTNEEKLITFSALNSNTIKGNSVFLNSNDILNGVLKIKSITMKTNDNATLTHQNISFNNLKITRGVQYNLKLSFVPNDKYLTYRGYPAARINGFIWMRHNLGVDTSLDSNQDPQIKELHGRFYQSGKRDYVADANTSSGSLSGWDNTISSINSWNSGTETNPQKTANDPCPSGWRIPTANEFGSLISNVTFTNRDTWIKESVLPDYSGENNFKPSKVFTSKYNNKITLVFPVAGFRIGYHGDKYKYKNGELGSRAQYGYYLSSSRDNTNKFSRYMRVDVNNVTVRSNDATDGMNIRCIAESPLSPPY</sequence>
<organism evidence="2 3">
    <name type="scientific">Elizabethkingia ursingii</name>
    <dbReference type="NCBI Taxonomy" id="1756150"/>
    <lineage>
        <taxon>Bacteria</taxon>
        <taxon>Pseudomonadati</taxon>
        <taxon>Bacteroidota</taxon>
        <taxon>Flavobacteriia</taxon>
        <taxon>Flavobacteriales</taxon>
        <taxon>Weeksellaceae</taxon>
        <taxon>Elizabethkingia</taxon>
    </lineage>
</organism>
<dbReference type="EMBL" id="MBDS01000014">
    <property type="protein sequence ID" value="OPB89316.1"/>
    <property type="molecule type" value="Genomic_DNA"/>
</dbReference>